<keyword evidence="2 5" id="KW-0645">Protease</keyword>
<keyword evidence="3 5" id="KW-0378">Hydrolase</keyword>
<dbReference type="STRING" id="101127.A0A1X2GMQ3"/>
<evidence type="ECO:0000256" key="1">
    <source>
        <dbReference type="ARBA" id="ARBA00011073"/>
    </source>
</evidence>
<dbReference type="PANTHER" id="PTHR43806:SF11">
    <property type="entry name" value="CEREVISIN-RELATED"/>
    <property type="match status" value="1"/>
</dbReference>
<dbReference type="PANTHER" id="PTHR43806">
    <property type="entry name" value="PEPTIDASE S8"/>
    <property type="match status" value="1"/>
</dbReference>
<comment type="similarity">
    <text evidence="1 5 6">Belongs to the peptidase S8 family.</text>
</comment>
<dbReference type="PROSITE" id="PS00136">
    <property type="entry name" value="SUBTILASE_ASP"/>
    <property type="match status" value="1"/>
</dbReference>
<dbReference type="InterPro" id="IPR023828">
    <property type="entry name" value="Peptidase_S8_Ser-AS"/>
</dbReference>
<feature type="active site" description="Charge relay system" evidence="5">
    <location>
        <position position="87"/>
    </location>
</feature>
<dbReference type="Gene3D" id="3.40.50.200">
    <property type="entry name" value="Peptidase S8/S53 domain"/>
    <property type="match status" value="1"/>
</dbReference>
<dbReference type="OrthoDB" id="206201at2759"/>
<gene>
    <name evidence="8" type="ORF">DM01DRAFT_1381987</name>
</gene>
<evidence type="ECO:0000256" key="3">
    <source>
        <dbReference type="ARBA" id="ARBA00022801"/>
    </source>
</evidence>
<reference evidence="8 9" key="1">
    <citation type="submission" date="2016-07" db="EMBL/GenBank/DDBJ databases">
        <title>Pervasive Adenine N6-methylation of Active Genes in Fungi.</title>
        <authorList>
            <consortium name="DOE Joint Genome Institute"/>
            <person name="Mondo S.J."/>
            <person name="Dannebaum R.O."/>
            <person name="Kuo R.C."/>
            <person name="Labutti K."/>
            <person name="Haridas S."/>
            <person name="Kuo A."/>
            <person name="Salamov A."/>
            <person name="Ahrendt S.R."/>
            <person name="Lipzen A."/>
            <person name="Sullivan W."/>
            <person name="Andreopoulos W.B."/>
            <person name="Clum A."/>
            <person name="Lindquist E."/>
            <person name="Daum C."/>
            <person name="Ramamoorthy G.K."/>
            <person name="Gryganskyi A."/>
            <person name="Culley D."/>
            <person name="Magnuson J.K."/>
            <person name="James T.Y."/>
            <person name="O'Malley M.A."/>
            <person name="Stajich J.E."/>
            <person name="Spatafora J.W."/>
            <person name="Visel A."/>
            <person name="Grigoriev I.V."/>
        </authorList>
    </citation>
    <scope>NUCLEOTIDE SEQUENCE [LARGE SCALE GENOMIC DNA]</scope>
    <source>
        <strain evidence="8 9">NRRL 3301</strain>
    </source>
</reference>
<dbReference type="InterPro" id="IPR023827">
    <property type="entry name" value="Peptidase_S8_Asp-AS"/>
</dbReference>
<dbReference type="PRINTS" id="PR00723">
    <property type="entry name" value="SUBTILISIN"/>
</dbReference>
<dbReference type="PROSITE" id="PS51892">
    <property type="entry name" value="SUBTILASE"/>
    <property type="match status" value="1"/>
</dbReference>
<dbReference type="GO" id="GO:0006508">
    <property type="term" value="P:proteolysis"/>
    <property type="evidence" value="ECO:0007669"/>
    <property type="project" value="UniProtKB-KW"/>
</dbReference>
<dbReference type="Pfam" id="PF00082">
    <property type="entry name" value="Peptidase_S8"/>
    <property type="match status" value="1"/>
</dbReference>
<keyword evidence="9" id="KW-1185">Reference proteome</keyword>
<dbReference type="FunFam" id="3.40.50.200:FF:000016">
    <property type="entry name" value="Proprotein convertase subtilisin/kexin type 9"/>
    <property type="match status" value="1"/>
</dbReference>
<accession>A0A1X2GMQ3</accession>
<dbReference type="InterPro" id="IPR036852">
    <property type="entry name" value="Peptidase_S8/S53_dom_sf"/>
</dbReference>
<feature type="active site" description="Charge relay system" evidence="5">
    <location>
        <position position="285"/>
    </location>
</feature>
<dbReference type="SUPFAM" id="SSF52743">
    <property type="entry name" value="Subtilisin-like"/>
    <property type="match status" value="1"/>
</dbReference>
<comment type="caution">
    <text evidence="8">The sequence shown here is derived from an EMBL/GenBank/DDBJ whole genome shotgun (WGS) entry which is preliminary data.</text>
</comment>
<evidence type="ECO:0000256" key="6">
    <source>
        <dbReference type="RuleBase" id="RU003355"/>
    </source>
</evidence>
<feature type="active site" description="Charge relay system" evidence="5">
    <location>
        <position position="119"/>
    </location>
</feature>
<evidence type="ECO:0000256" key="5">
    <source>
        <dbReference type="PROSITE-ProRule" id="PRU01240"/>
    </source>
</evidence>
<evidence type="ECO:0000256" key="4">
    <source>
        <dbReference type="ARBA" id="ARBA00022825"/>
    </source>
</evidence>
<protein>
    <submittedName>
        <fullName evidence="8">Subtilisin-like protein</fullName>
    </submittedName>
</protein>
<keyword evidence="4 5" id="KW-0720">Serine protease</keyword>
<evidence type="ECO:0000256" key="2">
    <source>
        <dbReference type="ARBA" id="ARBA00022670"/>
    </source>
</evidence>
<feature type="domain" description="Peptidase S8/S53" evidence="7">
    <location>
        <begin position="78"/>
        <end position="318"/>
    </location>
</feature>
<dbReference type="GO" id="GO:0004252">
    <property type="term" value="F:serine-type endopeptidase activity"/>
    <property type="evidence" value="ECO:0007669"/>
    <property type="project" value="UniProtKB-UniRule"/>
</dbReference>
<dbReference type="EMBL" id="MCGT01000008">
    <property type="protein sequence ID" value="ORX57434.1"/>
    <property type="molecule type" value="Genomic_DNA"/>
</dbReference>
<dbReference type="InterPro" id="IPR034193">
    <property type="entry name" value="PCSK9_ProteinaseK-like"/>
</dbReference>
<dbReference type="InterPro" id="IPR015500">
    <property type="entry name" value="Peptidase_S8_subtilisin-rel"/>
</dbReference>
<sequence>MVIGDFPTSTQTLMKRHPGWAATVPNHLISAADIKPKLLSSIKGPYNVQLDVPSWGLSRIGRRKLPLDNNYGYPSHSGEGATIYILDSGVNISNADFEGRASWGANFVQDSPDTDEMGHGTVIAGIAAGRNFGVAKRASIVAVKVLNGDGIGRVGDILQGLYWVMKQMQRTNATRVVINLSLAAELNTALNDAADAMTHAGAVVIAAAGNCEEGATMTVRDSCGYSPASASSVVTVGSTDDNDNLAWFSNLGKCVNLLAPGEAIISDQDNLSFSNTRNVAYSGTSYSAPHVAGVAALLFHPNGTNSSQVVQQLYDLASPNLVKNITENGTSNLLLYAGVDASQIKASALSWSSSGTLVQPSICLFILSICILSLAQF</sequence>
<dbReference type="Proteomes" id="UP000242146">
    <property type="component" value="Unassembled WGS sequence"/>
</dbReference>
<evidence type="ECO:0000259" key="7">
    <source>
        <dbReference type="Pfam" id="PF00082"/>
    </source>
</evidence>
<dbReference type="PROSITE" id="PS00138">
    <property type="entry name" value="SUBTILASE_SER"/>
    <property type="match status" value="1"/>
</dbReference>
<name>A0A1X2GMQ3_9FUNG</name>
<dbReference type="CDD" id="cd04077">
    <property type="entry name" value="Peptidases_S8_PCSK9_ProteinaseK_like"/>
    <property type="match status" value="1"/>
</dbReference>
<dbReference type="InterPro" id="IPR050131">
    <property type="entry name" value="Peptidase_S8_subtilisin-like"/>
</dbReference>
<organism evidence="8 9">
    <name type="scientific">Hesseltinella vesiculosa</name>
    <dbReference type="NCBI Taxonomy" id="101127"/>
    <lineage>
        <taxon>Eukaryota</taxon>
        <taxon>Fungi</taxon>
        <taxon>Fungi incertae sedis</taxon>
        <taxon>Mucoromycota</taxon>
        <taxon>Mucoromycotina</taxon>
        <taxon>Mucoromycetes</taxon>
        <taxon>Mucorales</taxon>
        <taxon>Cunninghamellaceae</taxon>
        <taxon>Hesseltinella</taxon>
    </lineage>
</organism>
<dbReference type="GO" id="GO:0005615">
    <property type="term" value="C:extracellular space"/>
    <property type="evidence" value="ECO:0007669"/>
    <property type="project" value="TreeGrafter"/>
</dbReference>
<dbReference type="AlphaFoldDB" id="A0A1X2GMQ3"/>
<dbReference type="InterPro" id="IPR022398">
    <property type="entry name" value="Peptidase_S8_His-AS"/>
</dbReference>
<evidence type="ECO:0000313" key="8">
    <source>
        <dbReference type="EMBL" id="ORX57434.1"/>
    </source>
</evidence>
<proteinExistence type="inferred from homology"/>
<evidence type="ECO:0000313" key="9">
    <source>
        <dbReference type="Proteomes" id="UP000242146"/>
    </source>
</evidence>
<dbReference type="PROSITE" id="PS00137">
    <property type="entry name" value="SUBTILASE_HIS"/>
    <property type="match status" value="1"/>
</dbReference>
<dbReference type="InterPro" id="IPR000209">
    <property type="entry name" value="Peptidase_S8/S53_dom"/>
</dbReference>